<dbReference type="AlphaFoldDB" id="A0AAV3XLF8"/>
<dbReference type="InterPro" id="IPR050557">
    <property type="entry name" value="RTX_toxin/Mannuronan_C5-epim"/>
</dbReference>
<dbReference type="SUPFAM" id="SSF51120">
    <property type="entry name" value="beta-Roll"/>
    <property type="match status" value="1"/>
</dbReference>
<name>A0AAV3XLF8_9CYAN</name>
<dbReference type="PANTHER" id="PTHR38340:SF1">
    <property type="entry name" value="S-LAYER PROTEIN"/>
    <property type="match status" value="1"/>
</dbReference>
<dbReference type="InterPro" id="IPR018511">
    <property type="entry name" value="Hemolysin-typ_Ca-bd_CS"/>
</dbReference>
<gene>
    <name evidence="3" type="ORF">MiSe_58020</name>
</gene>
<dbReference type="EMBL" id="BLAY01000105">
    <property type="protein sequence ID" value="GET40990.1"/>
    <property type="molecule type" value="Genomic_DNA"/>
</dbReference>
<evidence type="ECO:0000313" key="4">
    <source>
        <dbReference type="Proteomes" id="UP001050975"/>
    </source>
</evidence>
<proteinExistence type="predicted"/>
<evidence type="ECO:0000256" key="2">
    <source>
        <dbReference type="ARBA" id="ARBA00022525"/>
    </source>
</evidence>
<dbReference type="PROSITE" id="PS00330">
    <property type="entry name" value="HEMOLYSIN_CALCIUM"/>
    <property type="match status" value="2"/>
</dbReference>
<evidence type="ECO:0000313" key="3">
    <source>
        <dbReference type="EMBL" id="GET40990.1"/>
    </source>
</evidence>
<dbReference type="InterPro" id="IPR011049">
    <property type="entry name" value="Serralysin-like_metalloprot_C"/>
</dbReference>
<evidence type="ECO:0008006" key="5">
    <source>
        <dbReference type="Google" id="ProtNLM"/>
    </source>
</evidence>
<dbReference type="InterPro" id="IPR001343">
    <property type="entry name" value="Hemolysn_Ca-bd"/>
</dbReference>
<dbReference type="Pfam" id="PF00353">
    <property type="entry name" value="HemolysinCabind"/>
    <property type="match status" value="3"/>
</dbReference>
<comment type="caution">
    <text evidence="3">The sequence shown here is derived from an EMBL/GenBank/DDBJ whole genome shotgun (WGS) entry which is preliminary data.</text>
</comment>
<dbReference type="Proteomes" id="UP001050975">
    <property type="component" value="Unassembled WGS sequence"/>
</dbReference>
<dbReference type="PRINTS" id="PR00313">
    <property type="entry name" value="CABNDNGRPT"/>
</dbReference>
<accession>A0AAV3XLF8</accession>
<evidence type="ECO:0000256" key="1">
    <source>
        <dbReference type="ARBA" id="ARBA00004613"/>
    </source>
</evidence>
<dbReference type="GO" id="GO:0005509">
    <property type="term" value="F:calcium ion binding"/>
    <property type="evidence" value="ECO:0007669"/>
    <property type="project" value="InterPro"/>
</dbReference>
<sequence length="178" mass="18511">MLYGDEGNDSLFGESGDDRLEGGFGNDYLSGGIGNDRLFGQEGNDILTGDIGNDSLYGGVGNDSLFGGDGNDLIDPENVISSELDTLTGGGGRDLFVLSNLISGQGSGSALITDFVVAEDRISLRGTRTQYSLHAINKAGTSALDTGIYRLFNGGSSLIGVVQDIAPTSLIPQNFTYI</sequence>
<keyword evidence="2" id="KW-0964">Secreted</keyword>
<dbReference type="PANTHER" id="PTHR38340">
    <property type="entry name" value="S-LAYER PROTEIN"/>
    <property type="match status" value="1"/>
</dbReference>
<organism evidence="3 4">
    <name type="scientific">Microseira wollei NIES-4236</name>
    <dbReference type="NCBI Taxonomy" id="2530354"/>
    <lineage>
        <taxon>Bacteria</taxon>
        <taxon>Bacillati</taxon>
        <taxon>Cyanobacteriota</taxon>
        <taxon>Cyanophyceae</taxon>
        <taxon>Oscillatoriophycideae</taxon>
        <taxon>Aerosakkonematales</taxon>
        <taxon>Aerosakkonemataceae</taxon>
        <taxon>Microseira</taxon>
    </lineage>
</organism>
<dbReference type="Gene3D" id="2.150.10.10">
    <property type="entry name" value="Serralysin-like metalloprotease, C-terminal"/>
    <property type="match status" value="2"/>
</dbReference>
<dbReference type="GO" id="GO:0005615">
    <property type="term" value="C:extracellular space"/>
    <property type="evidence" value="ECO:0007669"/>
    <property type="project" value="InterPro"/>
</dbReference>
<protein>
    <recommendedName>
        <fullName evidence="5">Hemolysin-type calcium-binding region</fullName>
    </recommendedName>
</protein>
<reference evidence="3" key="1">
    <citation type="submission" date="2019-10" db="EMBL/GenBank/DDBJ databases">
        <title>Draft genome sequece of Microseira wollei NIES-4236.</title>
        <authorList>
            <person name="Yamaguchi H."/>
            <person name="Suzuki S."/>
            <person name="Kawachi M."/>
        </authorList>
    </citation>
    <scope>NUCLEOTIDE SEQUENCE</scope>
    <source>
        <strain evidence="3">NIES-4236</strain>
    </source>
</reference>
<keyword evidence="4" id="KW-1185">Reference proteome</keyword>
<comment type="subcellular location">
    <subcellularLocation>
        <location evidence="1">Secreted</location>
    </subcellularLocation>
</comment>